<proteinExistence type="predicted"/>
<dbReference type="Proteomes" id="UP000000925">
    <property type="component" value="Chromosome"/>
</dbReference>
<dbReference type="Pfam" id="PF18206">
    <property type="entry name" value="Porphyrn_cat_1"/>
    <property type="match status" value="1"/>
</dbReference>
<evidence type="ECO:0000313" key="4">
    <source>
        <dbReference type="EMBL" id="ADE53278.1"/>
    </source>
</evidence>
<evidence type="ECO:0000259" key="3">
    <source>
        <dbReference type="Pfam" id="PF18206"/>
    </source>
</evidence>
<dbReference type="InterPro" id="IPR040527">
    <property type="entry name" value="Beta-sand_Porphyrn"/>
</dbReference>
<reference evidence="4 5" key="1">
    <citation type="journal article" date="2010" name="Stand. Genomic Sci.">
        <title>Complete genome sequence of Coraliomargarita akajimensis type strain (04OKA010-24).</title>
        <authorList>
            <person name="Mavromatis K."/>
            <person name="Abt B."/>
            <person name="Brambilla E."/>
            <person name="Lapidus A."/>
            <person name="Copeland A."/>
            <person name="Deshpande S."/>
            <person name="Nolan M."/>
            <person name="Lucas S."/>
            <person name="Tice H."/>
            <person name="Cheng J.F."/>
            <person name="Han C."/>
            <person name="Detter J.C."/>
            <person name="Woyke T."/>
            <person name="Goodwin L."/>
            <person name="Pitluck S."/>
            <person name="Held B."/>
            <person name="Brettin T."/>
            <person name="Tapia R."/>
            <person name="Ivanova N."/>
            <person name="Mikhailova N."/>
            <person name="Pati A."/>
            <person name="Liolios K."/>
            <person name="Chen A."/>
            <person name="Palaniappan K."/>
            <person name="Land M."/>
            <person name="Hauser L."/>
            <person name="Chang Y.J."/>
            <person name="Jeffries C.D."/>
            <person name="Rohde M."/>
            <person name="Goker M."/>
            <person name="Bristow J."/>
            <person name="Eisen J.A."/>
            <person name="Markowitz V."/>
            <person name="Hugenholtz P."/>
            <person name="Klenk H.P."/>
            <person name="Kyrpides N.C."/>
        </authorList>
    </citation>
    <scope>NUCLEOTIDE SEQUENCE [LARGE SCALE GENOMIC DNA]</scope>
    <source>
        <strain evidence="5">DSM 45221 / IAM 15411 / JCM 23193 / KCTC 12865</strain>
    </source>
</reference>
<gene>
    <name evidence="4" type="ordered locus">Caka_0252</name>
</gene>
<feature type="compositionally biased region" description="Low complexity" evidence="1">
    <location>
        <begin position="40"/>
        <end position="51"/>
    </location>
</feature>
<dbReference type="InterPro" id="IPR041224">
    <property type="entry name" value="BPA_C"/>
</dbReference>
<dbReference type="PROSITE" id="PS51257">
    <property type="entry name" value="PROKAR_LIPOPROTEIN"/>
    <property type="match status" value="1"/>
</dbReference>
<dbReference type="SUPFAM" id="SSF51445">
    <property type="entry name" value="(Trans)glycosidases"/>
    <property type="match status" value="1"/>
</dbReference>
<dbReference type="eggNOG" id="COG3664">
    <property type="taxonomic scope" value="Bacteria"/>
</dbReference>
<dbReference type="InterPro" id="IPR017853">
    <property type="entry name" value="GH"/>
</dbReference>
<dbReference type="KEGG" id="caa:Caka_0252"/>
<feature type="domain" description="Porphyranase beta-sandwich" evidence="3">
    <location>
        <begin position="980"/>
        <end position="1079"/>
    </location>
</feature>
<name>D5ELV3_CORAD</name>
<dbReference type="AlphaFoldDB" id="D5ELV3"/>
<organism evidence="4 5">
    <name type="scientific">Coraliomargarita akajimensis (strain DSM 45221 / IAM 15411 / JCM 23193 / KCTC 12865 / 04OKA010-24)</name>
    <dbReference type="NCBI Taxonomy" id="583355"/>
    <lineage>
        <taxon>Bacteria</taxon>
        <taxon>Pseudomonadati</taxon>
        <taxon>Verrucomicrobiota</taxon>
        <taxon>Opitutia</taxon>
        <taxon>Puniceicoccales</taxon>
        <taxon>Coraliomargaritaceae</taxon>
        <taxon>Coraliomargarita</taxon>
    </lineage>
</organism>
<dbReference type="Gene3D" id="2.60.120.1200">
    <property type="match status" value="1"/>
</dbReference>
<dbReference type="Pfam" id="PF18040">
    <property type="entry name" value="BPA_C"/>
    <property type="match status" value="1"/>
</dbReference>
<protein>
    <submittedName>
        <fullName evidence="4">Uncharacterized protein</fullName>
    </submittedName>
</protein>
<accession>D5ELV3</accession>
<dbReference type="HOGENOM" id="CLU_272582_0_0_0"/>
<keyword evidence="5" id="KW-1185">Reference proteome</keyword>
<evidence type="ECO:0000256" key="1">
    <source>
        <dbReference type="SAM" id="MobiDB-lite"/>
    </source>
</evidence>
<evidence type="ECO:0000259" key="2">
    <source>
        <dbReference type="Pfam" id="PF18040"/>
    </source>
</evidence>
<dbReference type="CDD" id="cd21510">
    <property type="entry name" value="agarase_cat"/>
    <property type="match status" value="1"/>
</dbReference>
<feature type="region of interest" description="Disordered" evidence="1">
    <location>
        <begin position="29"/>
        <end position="52"/>
    </location>
</feature>
<dbReference type="Gene3D" id="3.20.20.80">
    <property type="entry name" value="Glycosidases"/>
    <property type="match status" value="1"/>
</dbReference>
<dbReference type="OrthoDB" id="291800at2"/>
<evidence type="ECO:0000313" key="5">
    <source>
        <dbReference type="Proteomes" id="UP000000925"/>
    </source>
</evidence>
<feature type="domain" description="Beta-porphyranase A C-terminal" evidence="2">
    <location>
        <begin position="1091"/>
        <end position="1175"/>
    </location>
</feature>
<sequence length="1184" mass="131091">MRKHLPRNTRLALVGCLLSCLLWTSCEKPQPEPSAPAPKPATTDTKPAPNAVDSQVPAYSADCLLELDATAITQQAGERLSQASLIQEPSIQNYLGGDYRQLFPILKALQDKRAAQSTYAAPLPSDDLSFGQQQALIDLLQNAANEQLGTSIKLAYALPAHYSLSESVELQMRADLALPLAPPTAYAQVMQSLFAGAGEQRIQLSSSAADIQGLAYKTDTGLLVCLLNSGSEPMSLAIPALAGKTASAQSIDLATEQQLSSTRIDNPAEFELQAGQFLRLDVQHTPAPANKREKRYIYYGDAIATQLKQQRHCTIPIGMPQAATSSELRVGAIGTSAELEQVRIAFNGRILPADQLIIESHTDGISSIRVPIPVEQLQPNNQVAFALPESQSFLLTAAVLDNRMNLDTRTTDSSALAVAASPVQELAPGELPPAGQFEKERLESLWEVVAERYECKIDTQVNDRSNSRIFEVRFDVTVKDGKVDLPPDVVRVWPLFESLALEGDNLRSGSYKLVSPIGTGHYHVHGNDTWVTGHATRLDVIDGDDYSDHYLTVPSGAKVERMILSSKLGVSQRFDASIWSTLGSDKPIEPVTVQLDATALRGIGGETNLLRERFWRFAGSIHASSRNASVIQLPIDNGFVPGRGIFKLDGLLTWGFQGRKLQEDPNNPGKPDYSIFENVTYEASEVEARKQLYGEPTWCNCFDNWPYFMAHQGTKVPNDRGTPINYEDAAELSSRYIQAEKDRLGKTANWWEVKNEGTVSSEWVLHSEPGYDGWAELAKFHIAMAERIRADHPEVKVGGPASAWMALDHADFRVGQEQLDFMDDTKGKLDFYSHHFYENTDLVLNGGEAHSGGYLTGRLEGVIDLLWNHGYLTDNIKPWLITEYGTLGGGGSDPIQWVEIKNYNSYLVRYMNQQDKIHLTNAFILPLVHWEKGTDQGLYIYNEDGEIVLNNKLYYYFEFWKDYKGKLLPVRVSEPDHTAVHTHAVLSGDTIRIAVNNMNAHRIHVNLQAALGSLRAKSITQHRLYLQNAAIVRESIELDSLTQIPLSVEETSIIEIKLNGVPRIAQYRDERTLYGDSILEPTGGSAKFKVEVPQGKILRARLRVAAARVNGFEGAMTVMVNGTKLEEKIELTPEAKSGRYWGWANFDVPANLLKPETSISVRINQEGGYITSVALIPEYAEFLR</sequence>
<dbReference type="CAZy" id="GH86">
    <property type="family name" value="Glycoside Hydrolase Family 86"/>
</dbReference>
<dbReference type="EMBL" id="CP001998">
    <property type="protein sequence ID" value="ADE53278.1"/>
    <property type="molecule type" value="Genomic_DNA"/>
</dbReference>